<name>A0ABT9Z3E4_9BACI</name>
<keyword evidence="1" id="KW-0472">Membrane</keyword>
<dbReference type="Proteomes" id="UP001232245">
    <property type="component" value="Unassembled WGS sequence"/>
</dbReference>
<evidence type="ECO:0000256" key="1">
    <source>
        <dbReference type="SAM" id="Phobius"/>
    </source>
</evidence>
<gene>
    <name evidence="2" type="ORF">J2S02_002875</name>
</gene>
<organism evidence="2 3">
    <name type="scientific">Metabacillus niabensis</name>
    <dbReference type="NCBI Taxonomy" id="324854"/>
    <lineage>
        <taxon>Bacteria</taxon>
        <taxon>Bacillati</taxon>
        <taxon>Bacillota</taxon>
        <taxon>Bacilli</taxon>
        <taxon>Bacillales</taxon>
        <taxon>Bacillaceae</taxon>
        <taxon>Metabacillus</taxon>
    </lineage>
</organism>
<evidence type="ECO:0000313" key="3">
    <source>
        <dbReference type="Proteomes" id="UP001232245"/>
    </source>
</evidence>
<feature type="transmembrane region" description="Helical" evidence="1">
    <location>
        <begin position="271"/>
        <end position="298"/>
    </location>
</feature>
<keyword evidence="1" id="KW-1133">Transmembrane helix</keyword>
<reference evidence="2 3" key="1">
    <citation type="submission" date="2023-07" db="EMBL/GenBank/DDBJ databases">
        <title>Genomic Encyclopedia of Type Strains, Phase IV (KMG-IV): sequencing the most valuable type-strain genomes for metagenomic binning, comparative biology and taxonomic classification.</title>
        <authorList>
            <person name="Goeker M."/>
        </authorList>
    </citation>
    <scope>NUCLEOTIDE SEQUENCE [LARGE SCALE GENOMIC DNA]</scope>
    <source>
        <strain evidence="2 3">DSM 17723</strain>
    </source>
</reference>
<feature type="transmembrane region" description="Helical" evidence="1">
    <location>
        <begin position="351"/>
        <end position="376"/>
    </location>
</feature>
<evidence type="ECO:0008006" key="4">
    <source>
        <dbReference type="Google" id="ProtNLM"/>
    </source>
</evidence>
<dbReference type="RefSeq" id="WP_307190744.1">
    <property type="nucleotide sequence ID" value="NZ_JAUSTZ010000005.1"/>
</dbReference>
<protein>
    <recommendedName>
        <fullName evidence="4">ABC transporter permease</fullName>
    </recommendedName>
</protein>
<comment type="caution">
    <text evidence="2">The sequence shown here is derived from an EMBL/GenBank/DDBJ whole genome shotgun (WGS) entry which is preliminary data.</text>
</comment>
<sequence length="397" mass="45408">MNKNFVVKVLRKKTHHFLTISVVILVISLSMLNYMVSYISNQYYTINRDFLTNNNVKVIHVNGKEEGDSTSTVQLNDKDIINQLIKENGLLERAKAYPIFILPTVFNSSMESGYSLIGLNKELAFLISEGCTLKDNSICVGDTNDESIKLNVPIIEEKDGGFSSSKTVNIDILAEKGAKKENAILIHSIPNNNQAYVNEDQALKLTEIMYQNSQNSLEYIKETQLDKVIVYVKDIKDVDKVGELLKEHKYYTSYTFNSFENFSANINTSQYILIILSVFLVITSIITAVLLMVNFLRIQRKEIAILKLNGYKSKSIESIYTRLFLIMFRNIFIYALLIYLLNYIFKLVPVSFIYLSLIVSLDLVILILTITFVYFIGIKKICNMGMIDLLKKGKEFE</sequence>
<proteinExistence type="predicted"/>
<feature type="transmembrane region" description="Helical" evidence="1">
    <location>
        <begin position="17"/>
        <end position="36"/>
    </location>
</feature>
<keyword evidence="1" id="KW-0812">Transmembrane</keyword>
<evidence type="ECO:0000313" key="2">
    <source>
        <dbReference type="EMBL" id="MDQ0226530.1"/>
    </source>
</evidence>
<keyword evidence="3" id="KW-1185">Reference proteome</keyword>
<feature type="transmembrane region" description="Helical" evidence="1">
    <location>
        <begin position="319"/>
        <end position="345"/>
    </location>
</feature>
<accession>A0ABT9Z3E4</accession>
<dbReference type="EMBL" id="JAUSTZ010000005">
    <property type="protein sequence ID" value="MDQ0226530.1"/>
    <property type="molecule type" value="Genomic_DNA"/>
</dbReference>